<dbReference type="EMBL" id="AP024169">
    <property type="protein sequence ID" value="BCN31987.1"/>
    <property type="molecule type" value="Genomic_DNA"/>
</dbReference>
<dbReference type="PIRSF" id="PIRSF019574">
    <property type="entry name" value="Periplasmic_polyamine_BP"/>
    <property type="match status" value="1"/>
</dbReference>
<evidence type="ECO:0000256" key="4">
    <source>
        <dbReference type="ARBA" id="ARBA00022764"/>
    </source>
</evidence>
<gene>
    <name evidence="7" type="primary">potD</name>
    <name evidence="7" type="ORF">bsdtb5_32820</name>
</gene>
<proteinExistence type="predicted"/>
<accession>A0A7R7IDW5</accession>
<keyword evidence="2" id="KW-0813">Transport</keyword>
<feature type="binding site" evidence="5">
    <location>
        <position position="39"/>
    </location>
    <ligand>
        <name>spermidine</name>
        <dbReference type="ChEBI" id="CHEBI:57834"/>
    </ligand>
</feature>
<evidence type="ECO:0000256" key="3">
    <source>
        <dbReference type="ARBA" id="ARBA00022729"/>
    </source>
</evidence>
<evidence type="ECO:0000313" key="7">
    <source>
        <dbReference type="EMBL" id="BCN31987.1"/>
    </source>
</evidence>
<dbReference type="PANTHER" id="PTHR30222">
    <property type="entry name" value="SPERMIDINE/PUTRESCINE-BINDING PERIPLASMIC PROTEIN"/>
    <property type="match status" value="1"/>
</dbReference>
<evidence type="ECO:0000256" key="5">
    <source>
        <dbReference type="PIRSR" id="PIRSR019574-1"/>
    </source>
</evidence>
<reference evidence="7 8" key="1">
    <citation type="submission" date="2020-11" db="EMBL/GenBank/DDBJ databases">
        <title>Draft genome sequencing of a Lachnospiraceae strain isolated from anoxic soil subjected to BSD treatment.</title>
        <authorList>
            <person name="Uek A."/>
            <person name="Tonouchi A."/>
        </authorList>
    </citation>
    <scope>NUCLEOTIDE SEQUENCE [LARGE SCALE GENOMIC DNA]</scope>
    <source>
        <strain evidence="7 8">TB5</strain>
    </source>
</reference>
<comment type="subcellular location">
    <subcellularLocation>
        <location evidence="1">Periplasm</location>
    </subcellularLocation>
</comment>
<keyword evidence="3 6" id="KW-0732">Signal</keyword>
<keyword evidence="4" id="KW-0574">Periplasm</keyword>
<dbReference type="PROSITE" id="PS51257">
    <property type="entry name" value="PROKAR_LIPOPROTEIN"/>
    <property type="match status" value="1"/>
</dbReference>
<sequence length="351" mass="40721">MKKASILLLLAFSSIFILSGCKKSDVGKNGDVYVYNWGEYMDEDVIDIFEKETGIKVHYDFYVTNEDMYPKVKTGAVDYDLICPSDYMIQRMIDEKLLAEINFDNVPNIKNIDKTYLDKSKEFDPENKYSVPYCWGTLGILYNKKMVKEPIDSWSVLFDKKYKDNILMINSVRDAMGIALRYLGYSLNTTNKDEIKQAKELLIKQKELVQGYFVDEVRDKMIGNDAAISVIYSGEANFTKRENKDLEYVVPKEGSNVWIDSWVIPKNSKNKENAEKFLNFLCRADIAKKNFDYITYSTPNSAAKALLDKETQNNKVAFPDASLLDNCETFHYLGQKMEDYYNEQWKEIKSH</sequence>
<dbReference type="Gene3D" id="3.40.190.10">
    <property type="entry name" value="Periplasmic binding protein-like II"/>
    <property type="match status" value="2"/>
</dbReference>
<evidence type="ECO:0000256" key="1">
    <source>
        <dbReference type="ARBA" id="ARBA00004418"/>
    </source>
</evidence>
<keyword evidence="8" id="KW-1185">Reference proteome</keyword>
<dbReference type="GO" id="GO:0019808">
    <property type="term" value="F:polyamine binding"/>
    <property type="evidence" value="ECO:0007669"/>
    <property type="project" value="InterPro"/>
</dbReference>
<dbReference type="AlphaFoldDB" id="A0A7R7IDW5"/>
<dbReference type="PANTHER" id="PTHR30222:SF17">
    <property type="entry name" value="SPERMIDINE_PUTRESCINE-BINDING PERIPLASMIC PROTEIN"/>
    <property type="match status" value="1"/>
</dbReference>
<dbReference type="InterPro" id="IPR006059">
    <property type="entry name" value="SBP"/>
</dbReference>
<dbReference type="PRINTS" id="PR00909">
    <property type="entry name" value="SPERMDNBNDNG"/>
</dbReference>
<dbReference type="GO" id="GO:0042597">
    <property type="term" value="C:periplasmic space"/>
    <property type="evidence" value="ECO:0007669"/>
    <property type="project" value="UniProtKB-SubCell"/>
</dbReference>
<name>A0A7R7IDW5_9FIRM</name>
<feature type="binding site" evidence="5">
    <location>
        <position position="87"/>
    </location>
    <ligand>
        <name>spermidine</name>
        <dbReference type="ChEBI" id="CHEBI:57834"/>
    </ligand>
</feature>
<evidence type="ECO:0000256" key="2">
    <source>
        <dbReference type="ARBA" id="ARBA00022448"/>
    </source>
</evidence>
<dbReference type="Pfam" id="PF13416">
    <property type="entry name" value="SBP_bac_8"/>
    <property type="match status" value="1"/>
</dbReference>
<dbReference type="Proteomes" id="UP000595897">
    <property type="component" value="Chromosome"/>
</dbReference>
<feature type="chain" id="PRO_5039268475" evidence="6">
    <location>
        <begin position="20"/>
        <end position="351"/>
    </location>
</feature>
<dbReference type="CDD" id="cd13663">
    <property type="entry name" value="PBP2_PotD_PotF_like_2"/>
    <property type="match status" value="1"/>
</dbReference>
<dbReference type="GO" id="GO:0015846">
    <property type="term" value="P:polyamine transport"/>
    <property type="evidence" value="ECO:0007669"/>
    <property type="project" value="InterPro"/>
</dbReference>
<dbReference type="SUPFAM" id="SSF53850">
    <property type="entry name" value="Periplasmic binding protein-like II"/>
    <property type="match status" value="1"/>
</dbReference>
<protein>
    <submittedName>
        <fullName evidence="7">Spermidine/putrescine ABC transporter substrate-binding protein</fullName>
    </submittedName>
</protein>
<dbReference type="KEGG" id="ahb:bsdtb5_32820"/>
<feature type="signal peptide" evidence="6">
    <location>
        <begin position="1"/>
        <end position="19"/>
    </location>
</feature>
<evidence type="ECO:0000313" key="8">
    <source>
        <dbReference type="Proteomes" id="UP000595897"/>
    </source>
</evidence>
<dbReference type="InterPro" id="IPR001188">
    <property type="entry name" value="Sperm_putr-bd"/>
</dbReference>
<organism evidence="7 8">
    <name type="scientific">Anaeromicropila herbilytica</name>
    <dbReference type="NCBI Taxonomy" id="2785025"/>
    <lineage>
        <taxon>Bacteria</taxon>
        <taxon>Bacillati</taxon>
        <taxon>Bacillota</taxon>
        <taxon>Clostridia</taxon>
        <taxon>Lachnospirales</taxon>
        <taxon>Lachnospiraceae</taxon>
        <taxon>Anaeromicropila</taxon>
    </lineage>
</organism>
<evidence type="ECO:0000256" key="6">
    <source>
        <dbReference type="SAM" id="SignalP"/>
    </source>
</evidence>